<evidence type="ECO:0000256" key="8">
    <source>
        <dbReference type="SAM" id="Phobius"/>
    </source>
</evidence>
<gene>
    <name evidence="9" type="primary">mreD</name>
    <name evidence="9" type="ORF">VLK81_07655</name>
</gene>
<dbReference type="GO" id="GO:0008360">
    <property type="term" value="P:regulation of cell shape"/>
    <property type="evidence" value="ECO:0007669"/>
    <property type="project" value="UniProtKB-KW"/>
</dbReference>
<evidence type="ECO:0000256" key="2">
    <source>
        <dbReference type="ARBA" id="ARBA00007776"/>
    </source>
</evidence>
<keyword evidence="7 8" id="KW-0472">Membrane</keyword>
<dbReference type="RefSeq" id="WP_324620035.1">
    <property type="nucleotide sequence ID" value="NZ_JAYKOT010000003.1"/>
</dbReference>
<dbReference type="Proteomes" id="UP001357733">
    <property type="component" value="Unassembled WGS sequence"/>
</dbReference>
<feature type="transmembrane region" description="Helical" evidence="8">
    <location>
        <begin position="126"/>
        <end position="148"/>
    </location>
</feature>
<keyword evidence="6 8" id="KW-1133">Transmembrane helix</keyword>
<evidence type="ECO:0000256" key="4">
    <source>
        <dbReference type="ARBA" id="ARBA00022692"/>
    </source>
</evidence>
<feature type="transmembrane region" description="Helical" evidence="8">
    <location>
        <begin position="69"/>
        <end position="86"/>
    </location>
</feature>
<protein>
    <submittedName>
        <fullName evidence="9">Rod shape-determining protein MreD</fullName>
    </submittedName>
</protein>
<sequence length="164" mass="18707">MNKIRIIITVFLTSILQIALAPRISIFGVTPSFSIPVLVMLSIGFGSFEGGFSGLFLGLIEDVYFSNMLGPRALIYFVICYIMGHFEYRISTKNNRIGIGLTALFTMLNFLFILLGELVFSGSLNIASYLFGPIFIEIVLNSLIYYFMMKFFNKFFIFPNIRFY</sequence>
<dbReference type="EMBL" id="JAYKOT010000003">
    <property type="protein sequence ID" value="MEB3429880.1"/>
    <property type="molecule type" value="Genomic_DNA"/>
</dbReference>
<comment type="similarity">
    <text evidence="2">Belongs to the MreD family.</text>
</comment>
<evidence type="ECO:0000313" key="10">
    <source>
        <dbReference type="Proteomes" id="UP001357733"/>
    </source>
</evidence>
<dbReference type="AlphaFoldDB" id="A0AAW9MV01"/>
<comment type="caution">
    <text evidence="9">The sequence shown here is derived from an EMBL/GenBank/DDBJ whole genome shotgun (WGS) entry which is preliminary data.</text>
</comment>
<comment type="subcellular location">
    <subcellularLocation>
        <location evidence="1">Cell membrane</location>
        <topology evidence="1">Multi-pass membrane protein</topology>
    </subcellularLocation>
</comment>
<dbReference type="Pfam" id="PF04093">
    <property type="entry name" value="MreD"/>
    <property type="match status" value="1"/>
</dbReference>
<keyword evidence="4 8" id="KW-0812">Transmembrane</keyword>
<dbReference type="InterPro" id="IPR007227">
    <property type="entry name" value="Cell_shape_determining_MreD"/>
</dbReference>
<feature type="transmembrane region" description="Helical" evidence="8">
    <location>
        <begin position="6"/>
        <end position="25"/>
    </location>
</feature>
<reference evidence="9 10" key="1">
    <citation type="submission" date="2024-01" db="EMBL/GenBank/DDBJ databases">
        <title>Complete genome sequence of Citroniella saccharovorans strain M6.X9, isolated from human fecal sample.</title>
        <authorList>
            <person name="Cheng G."/>
            <person name="Westerholm M."/>
            <person name="Schnurer A."/>
        </authorList>
    </citation>
    <scope>NUCLEOTIDE SEQUENCE [LARGE SCALE GENOMIC DNA]</scope>
    <source>
        <strain evidence="9 10">DSM 29873</strain>
    </source>
</reference>
<keyword evidence="10" id="KW-1185">Reference proteome</keyword>
<dbReference type="NCBIfam" id="TIGR03426">
    <property type="entry name" value="shape_MreD"/>
    <property type="match status" value="1"/>
</dbReference>
<evidence type="ECO:0000256" key="1">
    <source>
        <dbReference type="ARBA" id="ARBA00004651"/>
    </source>
</evidence>
<name>A0AAW9MV01_9FIRM</name>
<dbReference type="GO" id="GO:0005886">
    <property type="term" value="C:plasma membrane"/>
    <property type="evidence" value="ECO:0007669"/>
    <property type="project" value="UniProtKB-SubCell"/>
</dbReference>
<evidence type="ECO:0000313" key="9">
    <source>
        <dbReference type="EMBL" id="MEB3429880.1"/>
    </source>
</evidence>
<evidence type="ECO:0000256" key="7">
    <source>
        <dbReference type="ARBA" id="ARBA00023136"/>
    </source>
</evidence>
<evidence type="ECO:0000256" key="5">
    <source>
        <dbReference type="ARBA" id="ARBA00022960"/>
    </source>
</evidence>
<feature type="transmembrane region" description="Helical" evidence="8">
    <location>
        <begin position="37"/>
        <end position="57"/>
    </location>
</feature>
<evidence type="ECO:0000256" key="3">
    <source>
        <dbReference type="ARBA" id="ARBA00022475"/>
    </source>
</evidence>
<keyword evidence="5" id="KW-0133">Cell shape</keyword>
<keyword evidence="3" id="KW-1003">Cell membrane</keyword>
<accession>A0AAW9MV01</accession>
<feature type="transmembrane region" description="Helical" evidence="8">
    <location>
        <begin position="98"/>
        <end position="120"/>
    </location>
</feature>
<evidence type="ECO:0000256" key="6">
    <source>
        <dbReference type="ARBA" id="ARBA00022989"/>
    </source>
</evidence>
<proteinExistence type="inferred from homology"/>
<organism evidence="9 10">
    <name type="scientific">Citroniella saccharovorans</name>
    <dbReference type="NCBI Taxonomy" id="2053367"/>
    <lineage>
        <taxon>Bacteria</taxon>
        <taxon>Bacillati</taxon>
        <taxon>Bacillota</taxon>
        <taxon>Tissierellia</taxon>
        <taxon>Tissierellales</taxon>
        <taxon>Peptoniphilaceae</taxon>
        <taxon>Citroniella</taxon>
    </lineage>
</organism>